<reference evidence="2 3" key="1">
    <citation type="journal article" date="2021" name="bioRxiv">
        <title>Unique metabolic strategies in Hadean analogues reveal hints for primordial physiology.</title>
        <authorList>
            <person name="Nobu M.K."/>
            <person name="Nakai R."/>
            <person name="Tamazawa S."/>
            <person name="Mori H."/>
            <person name="Toyoda A."/>
            <person name="Ijiri A."/>
            <person name="Suzuki S."/>
            <person name="Kurokawa K."/>
            <person name="Kamagata Y."/>
            <person name="Tamaki H."/>
        </authorList>
    </citation>
    <scope>NUCLEOTIDE SEQUENCE [LARGE SCALE GENOMIC DNA]</scope>
    <source>
        <strain evidence="2">BS525</strain>
    </source>
</reference>
<comment type="caution">
    <text evidence="2">The sequence shown here is derived from an EMBL/GenBank/DDBJ whole genome shotgun (WGS) entry which is preliminary data.</text>
</comment>
<accession>A0A9E2F276</accession>
<dbReference type="Proteomes" id="UP000811545">
    <property type="component" value="Unassembled WGS sequence"/>
</dbReference>
<name>A0A9E2F276_PSYF1</name>
<dbReference type="SUPFAM" id="SSF56925">
    <property type="entry name" value="OMPA-like"/>
    <property type="match status" value="1"/>
</dbReference>
<dbReference type="InterPro" id="IPR011250">
    <property type="entry name" value="OMP/PagP_B-barrel"/>
</dbReference>
<dbReference type="AlphaFoldDB" id="A0A9E2F276"/>
<sequence length="223" mass="24840">MKNLYLLHYCLLLSFLLPLWQVNAQSKLAKSPFRAKLIVGANGSQLDGDGLSGFNQPGLLLGAGMAIQLNEKWSFEPEMLFSQLGSRSSNREQVQTMLLQRIRVNTIELPVMFNYNVNGQLVLSAGLSPNVITLARVDAGNNIGYENETSRFRTVFGNAIVSMEYNVTPTFALNLRYSYGVSSMIDGSNEDFLRRTFAGYRVGLLNNTIGFSIRYLFKGSVEN</sequence>
<evidence type="ECO:0000313" key="3">
    <source>
        <dbReference type="Proteomes" id="UP000811545"/>
    </source>
</evidence>
<evidence type="ECO:0000259" key="1">
    <source>
        <dbReference type="Pfam" id="PF13568"/>
    </source>
</evidence>
<protein>
    <recommendedName>
        <fullName evidence="1">Outer membrane protein beta-barrel domain-containing protein</fullName>
    </recommendedName>
</protein>
<evidence type="ECO:0000313" key="2">
    <source>
        <dbReference type="EMBL" id="MBT9146279.1"/>
    </source>
</evidence>
<feature type="domain" description="Outer membrane protein beta-barrel" evidence="1">
    <location>
        <begin position="31"/>
        <end position="185"/>
    </location>
</feature>
<organism evidence="2 3">
    <name type="scientific">Psychracetigena formicireducens</name>
    <dbReference type="NCBI Taxonomy" id="2986056"/>
    <lineage>
        <taxon>Bacteria</taxon>
        <taxon>Bacillati</taxon>
        <taxon>Candidatus Lithacetigenota</taxon>
        <taxon>Candidatus Psychracetigena</taxon>
    </lineage>
</organism>
<proteinExistence type="predicted"/>
<dbReference type="EMBL" id="QLTW01000425">
    <property type="protein sequence ID" value="MBT9146279.1"/>
    <property type="molecule type" value="Genomic_DNA"/>
</dbReference>
<dbReference type="Pfam" id="PF13568">
    <property type="entry name" value="OMP_b-brl_2"/>
    <property type="match status" value="1"/>
</dbReference>
<gene>
    <name evidence="2" type="ORF">DDT42_02161</name>
</gene>
<dbReference type="InterPro" id="IPR025665">
    <property type="entry name" value="Beta-barrel_OMP_2"/>
</dbReference>